<dbReference type="GO" id="GO:0005886">
    <property type="term" value="C:plasma membrane"/>
    <property type="evidence" value="ECO:0007669"/>
    <property type="project" value="UniProtKB-SubCell"/>
</dbReference>
<keyword evidence="1" id="KW-0472">Membrane</keyword>
<reference evidence="2 3" key="1">
    <citation type="submission" date="2018-08" db="EMBL/GenBank/DDBJ databases">
        <title>Genomic Encyclopedia of Type Strains, Phase IV (KMG-IV): sequencing the most valuable type-strain genomes for metagenomic binning, comparative biology and taxonomic classification.</title>
        <authorList>
            <person name="Goeker M."/>
        </authorList>
    </citation>
    <scope>NUCLEOTIDE SEQUENCE [LARGE SCALE GENOMIC DNA]</scope>
    <source>
        <strain evidence="2 3">BW863</strain>
    </source>
</reference>
<dbReference type="Proteomes" id="UP000256900">
    <property type="component" value="Unassembled WGS sequence"/>
</dbReference>
<organism evidence="2 3">
    <name type="scientific">Methylovirgula ligni</name>
    <dbReference type="NCBI Taxonomy" id="569860"/>
    <lineage>
        <taxon>Bacteria</taxon>
        <taxon>Pseudomonadati</taxon>
        <taxon>Pseudomonadota</taxon>
        <taxon>Alphaproteobacteria</taxon>
        <taxon>Hyphomicrobiales</taxon>
        <taxon>Beijerinckiaceae</taxon>
        <taxon>Methylovirgula</taxon>
    </lineage>
</organism>
<dbReference type="OrthoDB" id="9801753at2"/>
<dbReference type="HAMAP" id="MF_00386">
    <property type="entry name" value="UPF0161_YidD"/>
    <property type="match status" value="1"/>
</dbReference>
<evidence type="ECO:0000256" key="1">
    <source>
        <dbReference type="HAMAP-Rule" id="MF_00386"/>
    </source>
</evidence>
<accession>A0A3D9YUN5</accession>
<dbReference type="PANTHER" id="PTHR33383">
    <property type="entry name" value="MEMBRANE PROTEIN INSERTION EFFICIENCY FACTOR-RELATED"/>
    <property type="match status" value="1"/>
</dbReference>
<comment type="function">
    <text evidence="1">Could be involved in insertion of integral membrane proteins into the membrane.</text>
</comment>
<gene>
    <name evidence="2" type="ORF">DES32_2263</name>
</gene>
<proteinExistence type="inferred from homology"/>
<dbReference type="PANTHER" id="PTHR33383:SF1">
    <property type="entry name" value="MEMBRANE PROTEIN INSERTION EFFICIENCY FACTOR-RELATED"/>
    <property type="match status" value="1"/>
</dbReference>
<comment type="similarity">
    <text evidence="1">Belongs to the UPF0161 family.</text>
</comment>
<dbReference type="AlphaFoldDB" id="A0A3D9YUN5"/>
<sequence length="113" mass="12538">MRPEIAGETLRLAPRRVAHLLIRAYQLSLSAFIGRYCRHEPTCSAYMDEAIARHGLWSGGALGAARLCRCHPWGTSGYDPVPETILPPGKRLRALVEARFQCEPAGAPSQKRR</sequence>
<evidence type="ECO:0000313" key="2">
    <source>
        <dbReference type="EMBL" id="REF86215.1"/>
    </source>
</evidence>
<evidence type="ECO:0000313" key="3">
    <source>
        <dbReference type="Proteomes" id="UP000256900"/>
    </source>
</evidence>
<protein>
    <recommendedName>
        <fullName evidence="1">Putative membrane protein insertion efficiency factor</fullName>
    </recommendedName>
</protein>
<keyword evidence="1" id="KW-1003">Cell membrane</keyword>
<dbReference type="EMBL" id="QUMO01000003">
    <property type="protein sequence ID" value="REF86215.1"/>
    <property type="molecule type" value="Genomic_DNA"/>
</dbReference>
<dbReference type="RefSeq" id="WP_115836776.1">
    <property type="nucleotide sequence ID" value="NZ_CP025086.1"/>
</dbReference>
<keyword evidence="3" id="KW-1185">Reference proteome</keyword>
<comment type="caution">
    <text evidence="2">The sequence shown here is derived from an EMBL/GenBank/DDBJ whole genome shotgun (WGS) entry which is preliminary data.</text>
</comment>
<dbReference type="InterPro" id="IPR002696">
    <property type="entry name" value="Membr_insert_effic_factor_YidD"/>
</dbReference>
<dbReference type="NCBIfam" id="TIGR00278">
    <property type="entry name" value="membrane protein insertion efficiency factor YidD"/>
    <property type="match status" value="1"/>
</dbReference>
<dbReference type="SMART" id="SM01234">
    <property type="entry name" value="Haemolytic"/>
    <property type="match status" value="1"/>
</dbReference>
<dbReference type="Pfam" id="PF01809">
    <property type="entry name" value="YidD"/>
    <property type="match status" value="1"/>
</dbReference>
<name>A0A3D9YUN5_9HYPH</name>
<comment type="subcellular location">
    <subcellularLocation>
        <location evidence="1">Cell membrane</location>
        <topology evidence="1">Peripheral membrane protein</topology>
        <orientation evidence="1">Cytoplasmic side</orientation>
    </subcellularLocation>
</comment>